<dbReference type="EMBL" id="CAIX01000144">
    <property type="protein sequence ID" value="CCI46893.1"/>
    <property type="molecule type" value="Genomic_DNA"/>
</dbReference>
<gene>
    <name evidence="1" type="ORF">BN9_078480</name>
</gene>
<dbReference type="InParanoid" id="A0A024GJM1"/>
<evidence type="ECO:0000313" key="2">
    <source>
        <dbReference type="Proteomes" id="UP000053237"/>
    </source>
</evidence>
<dbReference type="AlphaFoldDB" id="A0A024GJM1"/>
<organism evidence="1 2">
    <name type="scientific">Albugo candida</name>
    <dbReference type="NCBI Taxonomy" id="65357"/>
    <lineage>
        <taxon>Eukaryota</taxon>
        <taxon>Sar</taxon>
        <taxon>Stramenopiles</taxon>
        <taxon>Oomycota</taxon>
        <taxon>Peronosporomycetes</taxon>
        <taxon>Albuginales</taxon>
        <taxon>Albuginaceae</taxon>
        <taxon>Albugo</taxon>
    </lineage>
</organism>
<keyword evidence="2" id="KW-1185">Reference proteome</keyword>
<name>A0A024GJM1_9STRA</name>
<protein>
    <submittedName>
        <fullName evidence="1">Uncharacterized protein</fullName>
    </submittedName>
</protein>
<reference evidence="1 2" key="1">
    <citation type="submission" date="2012-05" db="EMBL/GenBank/DDBJ databases">
        <title>Recombination and specialization in a pathogen metapopulation.</title>
        <authorList>
            <person name="Gardiner A."/>
            <person name="Kemen E."/>
            <person name="Schultz-Larsen T."/>
            <person name="MacLean D."/>
            <person name="Van Oosterhout C."/>
            <person name="Jones J.D.G."/>
        </authorList>
    </citation>
    <scope>NUCLEOTIDE SEQUENCE [LARGE SCALE GENOMIC DNA]</scope>
    <source>
        <strain evidence="1 2">Ac Nc2</strain>
    </source>
</reference>
<accession>A0A024GJM1</accession>
<evidence type="ECO:0000313" key="1">
    <source>
        <dbReference type="EMBL" id="CCI46893.1"/>
    </source>
</evidence>
<sequence>MYLILSIRLLPYIATRATYLLERSTQVSMCNIIIIPSALTQINLVEVMCRLATYLIIMFISLPMTKTFTRHSPIHHTPIRTLDRLEQDSSIISGWIQPNFQMLATLTSLNQGAD</sequence>
<dbReference type="Proteomes" id="UP000053237">
    <property type="component" value="Unassembled WGS sequence"/>
</dbReference>
<comment type="caution">
    <text evidence="1">The sequence shown here is derived from an EMBL/GenBank/DDBJ whole genome shotgun (WGS) entry which is preliminary data.</text>
</comment>
<proteinExistence type="predicted"/>